<dbReference type="RefSeq" id="XP_014180953.1">
    <property type="nucleotide sequence ID" value="XM_014325478.1"/>
</dbReference>
<evidence type="ECO:0000313" key="2">
    <source>
        <dbReference type="Proteomes" id="UP000002748"/>
    </source>
</evidence>
<evidence type="ECO:0000313" key="1">
    <source>
        <dbReference type="EMBL" id="EJT49646.1"/>
    </source>
</evidence>
<dbReference type="AlphaFoldDB" id="J5T7W8"/>
<dbReference type="GeneID" id="25984717"/>
<dbReference type="KEGG" id="tasa:A1Q1_01203"/>
<comment type="caution">
    <text evidence="1">The sequence shown here is derived from an EMBL/GenBank/DDBJ whole genome shotgun (WGS) entry which is preliminary data.</text>
</comment>
<organism evidence="1 2">
    <name type="scientific">Trichosporon asahii var. asahii (strain ATCC 90039 / CBS 2479 / JCM 2466 / KCTC 7840 / NBRC 103889/ NCYC 2677 / UAMH 7654)</name>
    <name type="common">Yeast</name>
    <dbReference type="NCBI Taxonomy" id="1186058"/>
    <lineage>
        <taxon>Eukaryota</taxon>
        <taxon>Fungi</taxon>
        <taxon>Dikarya</taxon>
        <taxon>Basidiomycota</taxon>
        <taxon>Agaricomycotina</taxon>
        <taxon>Tremellomycetes</taxon>
        <taxon>Trichosporonales</taxon>
        <taxon>Trichosporonaceae</taxon>
        <taxon>Trichosporon</taxon>
    </lineage>
</organism>
<dbReference type="VEuPathDB" id="FungiDB:A1Q1_01203"/>
<dbReference type="Proteomes" id="UP000002748">
    <property type="component" value="Unassembled WGS sequence"/>
</dbReference>
<dbReference type="EMBL" id="ALBS01000162">
    <property type="protein sequence ID" value="EJT49646.1"/>
    <property type="molecule type" value="Genomic_DNA"/>
</dbReference>
<proteinExistence type="predicted"/>
<accession>J5T7W8</accession>
<reference evidence="1 2" key="1">
    <citation type="journal article" date="2012" name="Eukaryot. Cell">
        <title>Draft genome sequence of CBS 2479, the standard type strain of Trichosporon asahii.</title>
        <authorList>
            <person name="Yang R.Y."/>
            <person name="Li H.T."/>
            <person name="Zhu H."/>
            <person name="Zhou G.P."/>
            <person name="Wang M."/>
            <person name="Wang L."/>
        </authorList>
    </citation>
    <scope>NUCLEOTIDE SEQUENCE [LARGE SCALE GENOMIC DNA]</scope>
    <source>
        <strain evidence="2">ATCC 90039 / CBS 2479 / JCM 2466 / KCTC 7840 / NCYC 2677 / UAMH 7654</strain>
    </source>
</reference>
<name>J5T7W8_TRIAS</name>
<protein>
    <submittedName>
        <fullName evidence="1">Uncharacterized protein</fullName>
    </submittedName>
</protein>
<dbReference type="HOGENOM" id="CLU_2591480_0_0_1"/>
<gene>
    <name evidence="1" type="ORF">A1Q1_01203</name>
</gene>
<sequence length="80" mass="8375">MQHPAAATSIVVEEETREMVACRLVAAGVPDLAGQDQLIAHIAATAAHESPQGQGLIHELIGNPPHLGEALQVRREPGVV</sequence>